<sequence>MLLIVGFALYPIVCGWALWRGNADLRIAATLALASTGLGLVFPPPEQILFPIDIALMLATMALSLKSRRLWTLPAGALMIDRVALYAFRDIDVVDTLGYICAFGLLLCLVAGIFDHEAARLRQAQTADVKSAVG</sequence>
<dbReference type="STRING" id="715226.ABI_07790"/>
<keyword evidence="1" id="KW-1133">Transmembrane helix</keyword>
<gene>
    <name evidence="2" type="ORF">ABI_07790</name>
</gene>
<keyword evidence="1" id="KW-0812">Transmembrane</keyword>
<feature type="transmembrane region" description="Helical" evidence="1">
    <location>
        <begin position="96"/>
        <end position="114"/>
    </location>
</feature>
<proteinExistence type="predicted"/>
<evidence type="ECO:0000256" key="1">
    <source>
        <dbReference type="SAM" id="Phobius"/>
    </source>
</evidence>
<dbReference type="Proteomes" id="UP000006512">
    <property type="component" value="Unassembled WGS sequence"/>
</dbReference>
<accession>F4QLS4</accession>
<evidence type="ECO:0000313" key="2">
    <source>
        <dbReference type="EMBL" id="EGF92343.1"/>
    </source>
</evidence>
<dbReference type="EMBL" id="GL883077">
    <property type="protein sequence ID" value="EGF92343.1"/>
    <property type="molecule type" value="Genomic_DNA"/>
</dbReference>
<dbReference type="HOGENOM" id="CLU_139062_2_0_5"/>
<dbReference type="RefSeq" id="WP_006271518.1">
    <property type="nucleotide sequence ID" value="NZ_GL883077.1"/>
</dbReference>
<organism evidence="2 3">
    <name type="scientific">Asticcacaulis biprosthecium C19</name>
    <dbReference type="NCBI Taxonomy" id="715226"/>
    <lineage>
        <taxon>Bacteria</taxon>
        <taxon>Pseudomonadati</taxon>
        <taxon>Pseudomonadota</taxon>
        <taxon>Alphaproteobacteria</taxon>
        <taxon>Caulobacterales</taxon>
        <taxon>Caulobacteraceae</taxon>
        <taxon>Asticcacaulis</taxon>
    </lineage>
</organism>
<reference evidence="3" key="1">
    <citation type="submission" date="2011-03" db="EMBL/GenBank/DDBJ databases">
        <title>Draft genome sequence of Brevundimonas diminuta.</title>
        <authorList>
            <person name="Brown P.J.B."/>
            <person name="Buechlein A."/>
            <person name="Hemmerich C."/>
            <person name="Brun Y.V."/>
        </authorList>
    </citation>
    <scope>NUCLEOTIDE SEQUENCE [LARGE SCALE GENOMIC DNA]</scope>
    <source>
        <strain evidence="3">C19</strain>
    </source>
</reference>
<keyword evidence="1" id="KW-0472">Membrane</keyword>
<evidence type="ECO:0000313" key="3">
    <source>
        <dbReference type="Proteomes" id="UP000006512"/>
    </source>
</evidence>
<dbReference type="OrthoDB" id="7189279at2"/>
<dbReference type="AlphaFoldDB" id="F4QLS4"/>
<dbReference type="eggNOG" id="ENOG5033GSG">
    <property type="taxonomic scope" value="Bacteria"/>
</dbReference>
<keyword evidence="3" id="KW-1185">Reference proteome</keyword>
<name>F4QLS4_9CAUL</name>
<protein>
    <submittedName>
        <fullName evidence="2">Uncharacterized protein</fullName>
    </submittedName>
</protein>